<comment type="caution">
    <text evidence="1">The sequence shown here is derived from an EMBL/GenBank/DDBJ whole genome shotgun (WGS) entry which is preliminary data.</text>
</comment>
<organism evidence="1 2">
    <name type="scientific">Vaccinium darrowii</name>
    <dbReference type="NCBI Taxonomy" id="229202"/>
    <lineage>
        <taxon>Eukaryota</taxon>
        <taxon>Viridiplantae</taxon>
        <taxon>Streptophyta</taxon>
        <taxon>Embryophyta</taxon>
        <taxon>Tracheophyta</taxon>
        <taxon>Spermatophyta</taxon>
        <taxon>Magnoliopsida</taxon>
        <taxon>eudicotyledons</taxon>
        <taxon>Gunneridae</taxon>
        <taxon>Pentapetalae</taxon>
        <taxon>asterids</taxon>
        <taxon>Ericales</taxon>
        <taxon>Ericaceae</taxon>
        <taxon>Vaccinioideae</taxon>
        <taxon>Vaccinieae</taxon>
        <taxon>Vaccinium</taxon>
    </lineage>
</organism>
<proteinExistence type="predicted"/>
<protein>
    <submittedName>
        <fullName evidence="1">Uncharacterized protein</fullName>
    </submittedName>
</protein>
<name>A0ACB7XKP6_9ERIC</name>
<gene>
    <name evidence="1" type="ORF">Vadar_028999</name>
</gene>
<dbReference type="Proteomes" id="UP000828048">
    <property type="component" value="Chromosome 10"/>
</dbReference>
<keyword evidence="2" id="KW-1185">Reference proteome</keyword>
<sequence length="843" mass="93535">MNRTLCMKCMKRLSPSLPQPLHSLKHLLLQNHYPQALKSSISLNTPHLTQTIYALFLKSGHTLSPFLSTSLITHFSLLDDLPRATQLLRDTPKPDTVVYNALITGYARVNQPEPVFELFNGLRQLGLKPDKYTLSALVKSCGDLEQIQIAHAVSIKIGLDSSVFLVSGFVEKYSKLGFANGAEMCFEECLVLDSVVWTAMINGYVWNGEFDKGTDVFRGMRGLGLELNEFSLTSVIGGLFEVKEGEQIHGFSVKTGLLCGCSTHLNNAVMVMYCRCGRKSDAVKVFDEIPNPDVVSWTGRIGAACDVVEAFEIFGLYRLRGFDVNDYMMNSVLSAISGTKLSNLGKQVHALCYKAGHVLVVSVCNAVISVYGRCGLMGDAKGVFDEMFYPDSASWNSLIAGYSENGLFSEAIEMFSQMRDFFIQPNRYTLASMLGIVSHSCSPTLAMQIHSLIIKFGFESDNSMLSSLITSYGKCNGIADSKRVFAEIDEPNVILLNAMEATFVHCNNHFDALKLFQTSWSLSREVDSQTFSIVIKACGVLTDLEVLQLIRSLALKSGFDQDTFVESGVIDAYCKCGSIDAAEKAFTNISKPNLVAWNAMLMGYAQRGRFHEVFDLFKKMPELGMKPDEITYLGVLSSCCHAGLVNEAQSHLESMFELHAVIPCLEHYACVVDALGRVGHIEEAKRTIDQMPICPDAQIWQILLSACSTHGHIDLGKVAAGELLRLQPENESAYILLSNLYASAGMWSDVRNLRREMKERVIYKEPGSSWIQVRGSTRYFFAVGSWKCDEGALKNAETIEWKTFAAILNFIWPRFGRGLLLRKLSPMPAAPTPLMIFLFMFTA</sequence>
<dbReference type="EMBL" id="CM037160">
    <property type="protein sequence ID" value="KAH7841369.1"/>
    <property type="molecule type" value="Genomic_DNA"/>
</dbReference>
<reference evidence="1 2" key="1">
    <citation type="journal article" date="2021" name="Hortic Res">
        <title>High-quality reference genome and annotation aids understanding of berry development for evergreen blueberry (Vaccinium darrowii).</title>
        <authorList>
            <person name="Yu J."/>
            <person name="Hulse-Kemp A.M."/>
            <person name="Babiker E."/>
            <person name="Staton M."/>
        </authorList>
    </citation>
    <scope>NUCLEOTIDE SEQUENCE [LARGE SCALE GENOMIC DNA]</scope>
    <source>
        <strain evidence="2">cv. NJ 8807/NJ 8810</strain>
        <tissue evidence="1">Young leaf</tissue>
    </source>
</reference>
<accession>A0ACB7XKP6</accession>
<evidence type="ECO:0000313" key="2">
    <source>
        <dbReference type="Proteomes" id="UP000828048"/>
    </source>
</evidence>
<evidence type="ECO:0000313" key="1">
    <source>
        <dbReference type="EMBL" id="KAH7841369.1"/>
    </source>
</evidence>